<dbReference type="SUPFAM" id="SSF55073">
    <property type="entry name" value="Nucleotide cyclase"/>
    <property type="match status" value="1"/>
</dbReference>
<evidence type="ECO:0000313" key="4">
    <source>
        <dbReference type="EMBL" id="WOB08228.1"/>
    </source>
</evidence>
<dbReference type="InterPro" id="IPR000160">
    <property type="entry name" value="GGDEF_dom"/>
</dbReference>
<dbReference type="SUPFAM" id="SSF141868">
    <property type="entry name" value="EAL domain-like"/>
    <property type="match status" value="1"/>
</dbReference>
<sequence length="704" mass="76754">MHPEPQALDALLPARALDALYEEAAHGLDAIGHLSWDDTGALHGTPVALAILGLRATDTPTVRGLLAMVRRSRQAALMAAWSDAVGARQRRIEMELPCVLASGALRHVRTIAVVEYTPFGKVRQVVAALQDVTLAQQLSVALTAAEGRLEEAQQMADFGSWEWDFQRNRAVYSAEALRITGMSNTATVSSGLDQAAALIPVEQREAVVEMFKRAVRDRLPSLRYDYHVADATGQRRELHGRAKLVYDGAGKLRRMLGTIQDVTELRDYRRQVHSLAFFDPVTALPNRSWLIERMHQALAQMNGPGHPAEFGMLMLGLDQFKKVNDSLGHSAGDELLKLVGARLSHSMRETDVVARLTGDAFAILAPEVRQADVLARVASKLLQALSAPFDLNGTDVFVTASIGAALYPSDGNSAEALLQHADAALSHAKARGRNNVQFYSPQLTAQASHRLMLESELRRGVERQELLLHYQPKFDLATQKLVGAEALMRWCQPQRGMVSPMSFIPLAEETGLIVRMGTWALHESCHAVASWNRERAADPLKIAVNLSARQFAEGHNLVEAVQGALTASACKPEWLELEITESLLLDGSEGVRQSLEALAAMGITIAIDDFGTGYSALGYLTRLPVQTLKIDRSFVSELPHNGKSAELVKAIVSVGRSLNMALVAEGVETAEQAEYLKNAGCHLAQGYLFGRPLEMAAFDKLLSS</sequence>
<name>A0ABZ0CTN2_9BURK</name>
<organism evidence="4 5">
    <name type="scientific">Piscinibacter gummiphilus</name>
    <dbReference type="NCBI Taxonomy" id="946333"/>
    <lineage>
        <taxon>Bacteria</taxon>
        <taxon>Pseudomonadati</taxon>
        <taxon>Pseudomonadota</taxon>
        <taxon>Betaproteobacteria</taxon>
        <taxon>Burkholderiales</taxon>
        <taxon>Sphaerotilaceae</taxon>
        <taxon>Piscinibacter</taxon>
    </lineage>
</organism>
<dbReference type="Proteomes" id="UP001303946">
    <property type="component" value="Chromosome"/>
</dbReference>
<dbReference type="Pfam" id="PF00990">
    <property type="entry name" value="GGDEF"/>
    <property type="match status" value="1"/>
</dbReference>
<dbReference type="InterPro" id="IPR035919">
    <property type="entry name" value="EAL_sf"/>
</dbReference>
<dbReference type="RefSeq" id="WP_316700931.1">
    <property type="nucleotide sequence ID" value="NZ_CP136336.1"/>
</dbReference>
<dbReference type="PANTHER" id="PTHR44757">
    <property type="entry name" value="DIGUANYLATE CYCLASE DGCP"/>
    <property type="match status" value="1"/>
</dbReference>
<evidence type="ECO:0000259" key="2">
    <source>
        <dbReference type="PROSITE" id="PS50883"/>
    </source>
</evidence>
<feature type="domain" description="PAC" evidence="1">
    <location>
        <begin position="222"/>
        <end position="274"/>
    </location>
</feature>
<gene>
    <name evidence="4" type="ORF">RXV79_25415</name>
</gene>
<dbReference type="CDD" id="cd01949">
    <property type="entry name" value="GGDEF"/>
    <property type="match status" value="1"/>
</dbReference>
<dbReference type="EMBL" id="CP136336">
    <property type="protein sequence ID" value="WOB08228.1"/>
    <property type="molecule type" value="Genomic_DNA"/>
</dbReference>
<dbReference type="InterPro" id="IPR043128">
    <property type="entry name" value="Rev_trsase/Diguanyl_cyclase"/>
</dbReference>
<dbReference type="InterPro" id="IPR001610">
    <property type="entry name" value="PAC"/>
</dbReference>
<dbReference type="InterPro" id="IPR029787">
    <property type="entry name" value="Nucleotide_cyclase"/>
</dbReference>
<dbReference type="NCBIfam" id="TIGR00254">
    <property type="entry name" value="GGDEF"/>
    <property type="match status" value="1"/>
</dbReference>
<dbReference type="InterPro" id="IPR001633">
    <property type="entry name" value="EAL_dom"/>
</dbReference>
<protein>
    <submittedName>
        <fullName evidence="4">EAL domain-containing protein</fullName>
    </submittedName>
</protein>
<dbReference type="InterPro" id="IPR035965">
    <property type="entry name" value="PAS-like_dom_sf"/>
</dbReference>
<evidence type="ECO:0000313" key="5">
    <source>
        <dbReference type="Proteomes" id="UP001303946"/>
    </source>
</evidence>
<dbReference type="SUPFAM" id="SSF55785">
    <property type="entry name" value="PYP-like sensor domain (PAS domain)"/>
    <property type="match status" value="1"/>
</dbReference>
<dbReference type="SMART" id="SM00052">
    <property type="entry name" value="EAL"/>
    <property type="match status" value="1"/>
</dbReference>
<dbReference type="Pfam" id="PF00563">
    <property type="entry name" value="EAL"/>
    <property type="match status" value="1"/>
</dbReference>
<reference evidence="4 5" key="1">
    <citation type="submission" date="2023-10" db="EMBL/GenBank/DDBJ databases">
        <title>Bacteria for the degradation of biodegradable plastic PBAT(Polybutylene adipate terephthalate).</title>
        <authorList>
            <person name="Weon H.-Y."/>
            <person name="Yeon J."/>
        </authorList>
    </citation>
    <scope>NUCLEOTIDE SEQUENCE [LARGE SCALE GENOMIC DNA]</scope>
    <source>
        <strain evidence="4 5">SBD 7-3</strain>
    </source>
</reference>
<feature type="domain" description="GGDEF" evidence="3">
    <location>
        <begin position="308"/>
        <end position="441"/>
    </location>
</feature>
<dbReference type="PROSITE" id="PS50113">
    <property type="entry name" value="PAC"/>
    <property type="match status" value="1"/>
</dbReference>
<accession>A0ABZ0CTN2</accession>
<dbReference type="Gene3D" id="3.30.450.20">
    <property type="entry name" value="PAS domain"/>
    <property type="match status" value="2"/>
</dbReference>
<dbReference type="InterPro" id="IPR052155">
    <property type="entry name" value="Biofilm_reg_signaling"/>
</dbReference>
<proteinExistence type="predicted"/>
<dbReference type="PROSITE" id="PS50887">
    <property type="entry name" value="GGDEF"/>
    <property type="match status" value="1"/>
</dbReference>
<dbReference type="InterPro" id="IPR000700">
    <property type="entry name" value="PAS-assoc_C"/>
</dbReference>
<dbReference type="Gene3D" id="3.30.70.270">
    <property type="match status" value="1"/>
</dbReference>
<evidence type="ECO:0000259" key="3">
    <source>
        <dbReference type="PROSITE" id="PS50887"/>
    </source>
</evidence>
<dbReference type="Gene3D" id="3.20.20.450">
    <property type="entry name" value="EAL domain"/>
    <property type="match status" value="1"/>
</dbReference>
<dbReference type="Gene3D" id="2.10.70.100">
    <property type="match status" value="1"/>
</dbReference>
<dbReference type="SMART" id="SM00086">
    <property type="entry name" value="PAC"/>
    <property type="match status" value="2"/>
</dbReference>
<keyword evidence="5" id="KW-1185">Reference proteome</keyword>
<dbReference type="SMART" id="SM00267">
    <property type="entry name" value="GGDEF"/>
    <property type="match status" value="1"/>
</dbReference>
<feature type="domain" description="EAL" evidence="2">
    <location>
        <begin position="450"/>
        <end position="704"/>
    </location>
</feature>
<dbReference type="NCBIfam" id="TIGR00229">
    <property type="entry name" value="sensory_box"/>
    <property type="match status" value="1"/>
</dbReference>
<dbReference type="PROSITE" id="PS50883">
    <property type="entry name" value="EAL"/>
    <property type="match status" value="1"/>
</dbReference>
<dbReference type="PANTHER" id="PTHR44757:SF2">
    <property type="entry name" value="BIOFILM ARCHITECTURE MAINTENANCE PROTEIN MBAA"/>
    <property type="match status" value="1"/>
</dbReference>
<dbReference type="InterPro" id="IPR000014">
    <property type="entry name" value="PAS"/>
</dbReference>
<evidence type="ECO:0000259" key="1">
    <source>
        <dbReference type="PROSITE" id="PS50113"/>
    </source>
</evidence>
<dbReference type="CDD" id="cd01948">
    <property type="entry name" value="EAL"/>
    <property type="match status" value="1"/>
</dbReference>